<dbReference type="PANTHER" id="PTHR38111:SF2">
    <property type="entry name" value="FINGER DOMAIN PROTEIN, PUTATIVE (AFU_ORTHOLOGUE AFUA_1G01560)-RELATED"/>
    <property type="match status" value="1"/>
</dbReference>
<dbReference type="InterPro" id="IPR053178">
    <property type="entry name" value="Osmoadaptation_assoc"/>
</dbReference>
<protein>
    <submittedName>
        <fullName evidence="1">Uncharacterized protein</fullName>
    </submittedName>
</protein>
<proteinExistence type="predicted"/>
<dbReference type="AlphaFoldDB" id="A0AAV9NTK2"/>
<keyword evidence="2" id="KW-1185">Reference proteome</keyword>
<accession>A0AAV9NTK2</accession>
<gene>
    <name evidence="1" type="ORF">LTR77_011169</name>
</gene>
<comment type="caution">
    <text evidence="1">The sequence shown here is derived from an EMBL/GenBank/DDBJ whole genome shotgun (WGS) entry which is preliminary data.</text>
</comment>
<dbReference type="RefSeq" id="XP_064653429.1">
    <property type="nucleotide sequence ID" value="XM_064808380.1"/>
</dbReference>
<dbReference type="EMBL" id="JAVRRT010000034">
    <property type="protein sequence ID" value="KAK5162797.1"/>
    <property type="molecule type" value="Genomic_DNA"/>
</dbReference>
<dbReference type="Proteomes" id="UP001337655">
    <property type="component" value="Unassembled WGS sequence"/>
</dbReference>
<name>A0AAV9NTK2_9PEZI</name>
<evidence type="ECO:0000313" key="1">
    <source>
        <dbReference type="EMBL" id="KAK5162797.1"/>
    </source>
</evidence>
<dbReference type="PANTHER" id="PTHR38111">
    <property type="entry name" value="ZN(2)-C6 FUNGAL-TYPE DOMAIN-CONTAINING PROTEIN-RELATED"/>
    <property type="match status" value="1"/>
</dbReference>
<reference evidence="1 2" key="1">
    <citation type="submission" date="2023-08" db="EMBL/GenBank/DDBJ databases">
        <title>Black Yeasts Isolated from many extreme environments.</title>
        <authorList>
            <person name="Coleine C."/>
            <person name="Stajich J.E."/>
            <person name="Selbmann L."/>
        </authorList>
    </citation>
    <scope>NUCLEOTIDE SEQUENCE [LARGE SCALE GENOMIC DNA]</scope>
    <source>
        <strain evidence="1 2">CCFEE 5935</strain>
    </source>
</reference>
<dbReference type="GeneID" id="89932488"/>
<evidence type="ECO:0000313" key="2">
    <source>
        <dbReference type="Proteomes" id="UP001337655"/>
    </source>
</evidence>
<sequence>MAGSETRAWISHSYGAINIFLAVGPQFCEKGEFERLLFHSTYAQAQALVTNKPSVFDTREWLSMTPTFDREIASWTGHRCYVLTKWGRLTNLVRAVREDAEDEKASRKAVELAQELMGLDWAADNAFGLPMHKVPTKTPEEAGLVPFSFKWDDDQFLNVTGLNLIWSSKIILSGLLQTLYASGASISWPSLPELQAEELRCAKLISMSVDYFASMAPYGCMVGLQNLQHAWGAYWRHGNPSSECEHSAMAEWLRRRGNEFLSHINGEKMQSIGLAMYTERLMGGACQHPHLREID</sequence>
<organism evidence="1 2">
    <name type="scientific">Saxophila tyrrhenica</name>
    <dbReference type="NCBI Taxonomy" id="1690608"/>
    <lineage>
        <taxon>Eukaryota</taxon>
        <taxon>Fungi</taxon>
        <taxon>Dikarya</taxon>
        <taxon>Ascomycota</taxon>
        <taxon>Pezizomycotina</taxon>
        <taxon>Dothideomycetes</taxon>
        <taxon>Dothideomycetidae</taxon>
        <taxon>Mycosphaerellales</taxon>
        <taxon>Extremaceae</taxon>
        <taxon>Saxophila</taxon>
    </lineage>
</organism>